<evidence type="ECO:0000313" key="4">
    <source>
        <dbReference type="Proteomes" id="UP000049983"/>
    </source>
</evidence>
<proteinExistence type="predicted"/>
<protein>
    <submittedName>
        <fullName evidence="3">Mg-chelatase subunit ChlD</fullName>
    </submittedName>
</protein>
<dbReference type="EMBL" id="CXWC01000011">
    <property type="protein sequence ID" value="CTQ73087.1"/>
    <property type="molecule type" value="Genomic_DNA"/>
</dbReference>
<dbReference type="Gene3D" id="3.40.50.410">
    <property type="entry name" value="von Willebrand factor, type A domain"/>
    <property type="match status" value="1"/>
</dbReference>
<dbReference type="OrthoDB" id="9783818at2"/>
<evidence type="ECO:0000256" key="1">
    <source>
        <dbReference type="SAM" id="SignalP"/>
    </source>
</evidence>
<dbReference type="PROSITE" id="PS50234">
    <property type="entry name" value="VWFA"/>
    <property type="match status" value="1"/>
</dbReference>
<dbReference type="RefSeq" id="WP_082442728.1">
    <property type="nucleotide sequence ID" value="NZ_CXWA01000006.1"/>
</dbReference>
<dbReference type="PANTHER" id="PTHR10579:SF43">
    <property type="entry name" value="ZINC FINGER (C3HC4-TYPE RING FINGER) FAMILY PROTEIN"/>
    <property type="match status" value="1"/>
</dbReference>
<evidence type="ECO:0000259" key="2">
    <source>
        <dbReference type="PROSITE" id="PS50234"/>
    </source>
</evidence>
<feature type="chain" id="PRO_5009787758" evidence="1">
    <location>
        <begin position="26"/>
        <end position="550"/>
    </location>
</feature>
<sequence length="550" mass="59101">MKSLKILTASTALAFGLTTGTQVLADPSSMFILDASGSMWGRLDDGRPKISVAREVLSSVTSKLPVSVNAGLIAYGHRRKGDCSDIELVHPISAAGGAAIGGKLNSLSPRGKTPITEALRLAAEKLTGQEDDRTIVLVSDGIETCEGDPCALAEALQKSDAGLKIHVVGYGVDVDAQKQLQCVAEKGGGAYFPANDTSGLVEALSQVTESIATQETIVVEAPEVTEAADTIQLQIAGPGTIQLKLADWVKMPKYWKITNPETADEIAKVTEDSVSAMPGAYQLVWRHLEHGAQEVTLPEVVSVSSGQTTEVAIDTGLQLVPPTGEDKPYYWQLLTNDSDLENSFRKREPAAWYWVWDAVPVPPGDYTLIVRQSEHDHAEVNLGRISLDKGKLTQIALDQGLNLSWNADWDQIYYLKVTDAAGNETKFDGQGPIFLAPGTYDLALRLTEHNHSEADFGTITVSEKGFVDAKLTSGIKFDTQIPGEIKVTAKNLDTGKEASISWSGSSSNRWPPMPLGAGRYQIDMQIKGSAPMTIVPEVSIKPGQFITAKM</sequence>
<dbReference type="SUPFAM" id="SSF53300">
    <property type="entry name" value="vWA-like"/>
    <property type="match status" value="1"/>
</dbReference>
<feature type="domain" description="VWFA" evidence="2">
    <location>
        <begin position="28"/>
        <end position="211"/>
    </location>
</feature>
<dbReference type="InterPro" id="IPR002035">
    <property type="entry name" value="VWF_A"/>
</dbReference>
<dbReference type="InterPro" id="IPR051266">
    <property type="entry name" value="CLCR"/>
</dbReference>
<accession>A0A0M6ZDH9</accession>
<dbReference type="PANTHER" id="PTHR10579">
    <property type="entry name" value="CALCIUM-ACTIVATED CHLORIDE CHANNEL REGULATOR"/>
    <property type="match status" value="1"/>
</dbReference>
<dbReference type="SMART" id="SM00327">
    <property type="entry name" value="VWA"/>
    <property type="match status" value="1"/>
</dbReference>
<gene>
    <name evidence="3" type="ORF">LA5096_03521</name>
</gene>
<keyword evidence="1" id="KW-0732">Signal</keyword>
<dbReference type="InterPro" id="IPR036465">
    <property type="entry name" value="vWFA_dom_sf"/>
</dbReference>
<reference evidence="4" key="1">
    <citation type="submission" date="2015-07" db="EMBL/GenBank/DDBJ databases">
        <authorList>
            <person name="Rodrigo-Torres Lidia"/>
            <person name="Arahal R.David."/>
        </authorList>
    </citation>
    <scope>NUCLEOTIDE SEQUENCE [LARGE SCALE GENOMIC DNA]</scope>
    <source>
        <strain evidence="4">CECT 5096</strain>
    </source>
</reference>
<dbReference type="STRING" id="311410.LA5095_00381"/>
<dbReference type="Pfam" id="PF13519">
    <property type="entry name" value="VWA_2"/>
    <property type="match status" value="1"/>
</dbReference>
<feature type="signal peptide" evidence="1">
    <location>
        <begin position="1"/>
        <end position="25"/>
    </location>
</feature>
<name>A0A0M6ZDH9_9HYPH</name>
<dbReference type="Proteomes" id="UP000049983">
    <property type="component" value="Unassembled WGS sequence"/>
</dbReference>
<dbReference type="AlphaFoldDB" id="A0A0M6ZDH9"/>
<organism evidence="3 4">
    <name type="scientific">Roseibium album</name>
    <dbReference type="NCBI Taxonomy" id="311410"/>
    <lineage>
        <taxon>Bacteria</taxon>
        <taxon>Pseudomonadati</taxon>
        <taxon>Pseudomonadota</taxon>
        <taxon>Alphaproteobacteria</taxon>
        <taxon>Hyphomicrobiales</taxon>
        <taxon>Stappiaceae</taxon>
        <taxon>Roseibium</taxon>
    </lineage>
</organism>
<evidence type="ECO:0000313" key="3">
    <source>
        <dbReference type="EMBL" id="CTQ73087.1"/>
    </source>
</evidence>
<dbReference type="GeneID" id="97670861"/>
<keyword evidence="4" id="KW-1185">Reference proteome</keyword>